<evidence type="ECO:0000313" key="2">
    <source>
        <dbReference type="Proteomes" id="UP000886501"/>
    </source>
</evidence>
<sequence length="281" mass="30212">MLHLPPRKLLRLPTTLNLTTDTDPVKFPPTREAYGMSDVGGVAYADPDNYSVGTAGGPGAAGIGAGGLYRSKSGKDQPDPYNAYVVQHDPTALQPQASLRYRNPALDRWEDPSLVGGGYDAARNVSQPYPDGGIIRNKSLQSSNPDPSLSSHYSTDPLTQDPYAHPPPMPESYLDRYRTGSNPEKPQPQMQSLSMTPTTDVYGGIAPGNPPTQQPLVPEKPGNAGDFPNPFEGQTSGDRHSGSSDHSEGHHPGFGHDDPRMSLRDDEDYGAGRRVLKVANE</sequence>
<reference evidence="1" key="1">
    <citation type="submission" date="2019-10" db="EMBL/GenBank/DDBJ databases">
        <authorList>
            <consortium name="DOE Joint Genome Institute"/>
            <person name="Kuo A."/>
            <person name="Miyauchi S."/>
            <person name="Kiss E."/>
            <person name="Drula E."/>
            <person name="Kohler A."/>
            <person name="Sanchez-Garcia M."/>
            <person name="Andreopoulos B."/>
            <person name="Barry K.W."/>
            <person name="Bonito G."/>
            <person name="Buee M."/>
            <person name="Carver A."/>
            <person name="Chen C."/>
            <person name="Cichocki N."/>
            <person name="Clum A."/>
            <person name="Culley D."/>
            <person name="Crous P.W."/>
            <person name="Fauchery L."/>
            <person name="Girlanda M."/>
            <person name="Hayes R."/>
            <person name="Keri Z."/>
            <person name="Labutti K."/>
            <person name="Lipzen A."/>
            <person name="Lombard V."/>
            <person name="Magnuson J."/>
            <person name="Maillard F."/>
            <person name="Morin E."/>
            <person name="Murat C."/>
            <person name="Nolan M."/>
            <person name="Ohm R."/>
            <person name="Pangilinan J."/>
            <person name="Pereira M."/>
            <person name="Perotto S."/>
            <person name="Peter M."/>
            <person name="Riley R."/>
            <person name="Sitrit Y."/>
            <person name="Stielow B."/>
            <person name="Szollosi G."/>
            <person name="Zifcakova L."/>
            <person name="Stursova M."/>
            <person name="Spatafora J.W."/>
            <person name="Tedersoo L."/>
            <person name="Vaario L.-M."/>
            <person name="Yamada A."/>
            <person name="Yan M."/>
            <person name="Wang P."/>
            <person name="Xu J."/>
            <person name="Bruns T."/>
            <person name="Baldrian P."/>
            <person name="Vilgalys R."/>
            <person name="Henrissat B."/>
            <person name="Grigoriev I.V."/>
            <person name="Hibbett D."/>
            <person name="Nagy L.G."/>
            <person name="Martin F.M."/>
        </authorList>
    </citation>
    <scope>NUCLEOTIDE SEQUENCE</scope>
    <source>
        <strain evidence="1">P2</strain>
    </source>
</reference>
<organism evidence="1 2">
    <name type="scientific">Thelephora ganbajun</name>
    <name type="common">Ganba fungus</name>
    <dbReference type="NCBI Taxonomy" id="370292"/>
    <lineage>
        <taxon>Eukaryota</taxon>
        <taxon>Fungi</taxon>
        <taxon>Dikarya</taxon>
        <taxon>Basidiomycota</taxon>
        <taxon>Agaricomycotina</taxon>
        <taxon>Agaricomycetes</taxon>
        <taxon>Thelephorales</taxon>
        <taxon>Thelephoraceae</taxon>
        <taxon>Thelephora</taxon>
    </lineage>
</organism>
<comment type="caution">
    <text evidence="1">The sequence shown here is derived from an EMBL/GenBank/DDBJ whole genome shotgun (WGS) entry which is preliminary data.</text>
</comment>
<keyword evidence="2" id="KW-1185">Reference proteome</keyword>
<proteinExistence type="predicted"/>
<gene>
    <name evidence="1" type="ORF">BDM02DRAFT_2726644</name>
</gene>
<reference evidence="1" key="2">
    <citation type="journal article" date="2020" name="Nat. Commun.">
        <title>Large-scale genome sequencing of mycorrhizal fungi provides insights into the early evolution of symbiotic traits.</title>
        <authorList>
            <person name="Miyauchi S."/>
            <person name="Kiss E."/>
            <person name="Kuo A."/>
            <person name="Drula E."/>
            <person name="Kohler A."/>
            <person name="Sanchez-Garcia M."/>
            <person name="Morin E."/>
            <person name="Andreopoulos B."/>
            <person name="Barry K.W."/>
            <person name="Bonito G."/>
            <person name="Buee M."/>
            <person name="Carver A."/>
            <person name="Chen C."/>
            <person name="Cichocki N."/>
            <person name="Clum A."/>
            <person name="Culley D."/>
            <person name="Crous P.W."/>
            <person name="Fauchery L."/>
            <person name="Girlanda M."/>
            <person name="Hayes R.D."/>
            <person name="Keri Z."/>
            <person name="LaButti K."/>
            <person name="Lipzen A."/>
            <person name="Lombard V."/>
            <person name="Magnuson J."/>
            <person name="Maillard F."/>
            <person name="Murat C."/>
            <person name="Nolan M."/>
            <person name="Ohm R.A."/>
            <person name="Pangilinan J."/>
            <person name="Pereira M.F."/>
            <person name="Perotto S."/>
            <person name="Peter M."/>
            <person name="Pfister S."/>
            <person name="Riley R."/>
            <person name="Sitrit Y."/>
            <person name="Stielow J.B."/>
            <person name="Szollosi G."/>
            <person name="Zifcakova L."/>
            <person name="Stursova M."/>
            <person name="Spatafora J.W."/>
            <person name="Tedersoo L."/>
            <person name="Vaario L.M."/>
            <person name="Yamada A."/>
            <person name="Yan M."/>
            <person name="Wang P."/>
            <person name="Xu J."/>
            <person name="Bruns T."/>
            <person name="Baldrian P."/>
            <person name="Vilgalys R."/>
            <person name="Dunand C."/>
            <person name="Henrissat B."/>
            <person name="Grigoriev I.V."/>
            <person name="Hibbett D."/>
            <person name="Nagy L.G."/>
            <person name="Martin F.M."/>
        </authorList>
    </citation>
    <scope>NUCLEOTIDE SEQUENCE</scope>
    <source>
        <strain evidence="1">P2</strain>
    </source>
</reference>
<evidence type="ECO:0000313" key="1">
    <source>
        <dbReference type="EMBL" id="KAF9647289.1"/>
    </source>
</evidence>
<name>A0ACB6ZCN2_THEGA</name>
<accession>A0ACB6ZCN2</accession>
<dbReference type="EMBL" id="MU118037">
    <property type="protein sequence ID" value="KAF9647289.1"/>
    <property type="molecule type" value="Genomic_DNA"/>
</dbReference>
<protein>
    <submittedName>
        <fullName evidence="1">Uncharacterized protein</fullName>
    </submittedName>
</protein>
<dbReference type="Proteomes" id="UP000886501">
    <property type="component" value="Unassembled WGS sequence"/>
</dbReference>